<protein>
    <submittedName>
        <fullName evidence="2">IncF plasmid conjugative transfer pilus assembly protein TraU</fullName>
    </submittedName>
</protein>
<reference evidence="2 3" key="1">
    <citation type="journal article" date="2015" name="Genome Announc.">
        <title>Complete Genome Sequence of Cupriavidus basilensis 4G11, Isolated from the Oak Ridge Field Research Center Site.</title>
        <authorList>
            <person name="Ray J."/>
            <person name="Waters R.J."/>
            <person name="Skerker J.M."/>
            <person name="Kuehl J.V."/>
            <person name="Price M.N."/>
            <person name="Huang J."/>
            <person name="Chakraborty R."/>
            <person name="Arkin A.P."/>
            <person name="Deutschbauer A."/>
        </authorList>
    </citation>
    <scope>NUCLEOTIDE SEQUENCE [LARGE SCALE GENOMIC DNA]</scope>
    <source>
        <strain evidence="2">4G11</strain>
    </source>
</reference>
<dbReference type="NCBIfam" id="NF010297">
    <property type="entry name" value="PRK13737.1"/>
    <property type="match status" value="1"/>
</dbReference>
<dbReference type="Pfam" id="PF06834">
    <property type="entry name" value="TraU"/>
    <property type="match status" value="1"/>
</dbReference>
<evidence type="ECO:0000256" key="1">
    <source>
        <dbReference type="SAM" id="SignalP"/>
    </source>
</evidence>
<proteinExistence type="predicted"/>
<dbReference type="PROSITE" id="PS51257">
    <property type="entry name" value="PROKAR_LIPOPROTEIN"/>
    <property type="match status" value="1"/>
</dbReference>
<dbReference type="InterPro" id="IPR009649">
    <property type="entry name" value="TraU"/>
</dbReference>
<dbReference type="OrthoDB" id="9788211at2"/>
<gene>
    <name evidence="2" type="ORF">RR42_s0643</name>
</gene>
<dbReference type="RefSeq" id="WP_043353605.1">
    <property type="nucleotide sequence ID" value="NZ_CP010537.1"/>
</dbReference>
<feature type="signal peptide" evidence="1">
    <location>
        <begin position="1"/>
        <end position="30"/>
    </location>
</feature>
<dbReference type="STRING" id="68895.RR42_s0643"/>
<organism evidence="2 3">
    <name type="scientific">Cupriavidus basilensis</name>
    <dbReference type="NCBI Taxonomy" id="68895"/>
    <lineage>
        <taxon>Bacteria</taxon>
        <taxon>Pseudomonadati</taxon>
        <taxon>Pseudomonadota</taxon>
        <taxon>Betaproteobacteria</taxon>
        <taxon>Burkholderiales</taxon>
        <taxon>Burkholderiaceae</taxon>
        <taxon>Cupriavidus</taxon>
    </lineage>
</organism>
<dbReference type="KEGG" id="cbw:RR42_s0643"/>
<keyword evidence="3" id="KW-1185">Reference proteome</keyword>
<evidence type="ECO:0000313" key="3">
    <source>
        <dbReference type="Proteomes" id="UP000031843"/>
    </source>
</evidence>
<dbReference type="EMBL" id="CP010537">
    <property type="protein sequence ID" value="AJG22234.1"/>
    <property type="molecule type" value="Genomic_DNA"/>
</dbReference>
<dbReference type="AlphaFoldDB" id="A0A0C4YJX1"/>
<accession>A0A0C4YJX1</accession>
<name>A0A0C4YJX1_9BURK</name>
<dbReference type="Proteomes" id="UP000031843">
    <property type="component" value="Chromosome secondary"/>
</dbReference>
<feature type="chain" id="PRO_5002181775" evidence="1">
    <location>
        <begin position="31"/>
        <end position="351"/>
    </location>
</feature>
<sequence>MRCCLSALPVSITRGLLAFVLALACVGAHAQQGQGSATCVGKFLNPITDICWSCILPLKIGDMTMMRDGQEDNGSPASPFCWCSGANGTLPRAGVSMSFWEPVRTVEVVRRPFCFPSLGGVTLDPGIDAPAHGRIGEGKARAATSFYQVHWYMNPILFWLEILLDNPCLEQNVFDLAYFTEVDPLWGDSELTFVLNPEVALFTSPLAQAACAADCVAATAGFPLSELFWCAGCQGGMYPLNGWVSTHIGGVQASQLLTQRFTNKMHREGLIWSASGKDGTCGYVMQPLMDKRNYKTSMTYPSRQTEKINGRCCQPFGRSTILWGAGKSFPYRGEDFAYMLYRKRDCCMGAF</sequence>
<keyword evidence="1" id="KW-0732">Signal</keyword>
<evidence type="ECO:0000313" key="2">
    <source>
        <dbReference type="EMBL" id="AJG22234.1"/>
    </source>
</evidence>